<feature type="transmembrane region" description="Helical" evidence="6">
    <location>
        <begin position="734"/>
        <end position="753"/>
    </location>
</feature>
<name>A0A1G9PH40_9BACT</name>
<dbReference type="RefSeq" id="WP_093201665.1">
    <property type="nucleotide sequence ID" value="NZ_FNGS01000004.1"/>
</dbReference>
<dbReference type="AlphaFoldDB" id="A0A1G9PH40"/>
<feature type="transmembrane region" description="Helical" evidence="6">
    <location>
        <begin position="768"/>
        <end position="787"/>
    </location>
</feature>
<evidence type="ECO:0000256" key="6">
    <source>
        <dbReference type="SAM" id="Phobius"/>
    </source>
</evidence>
<comment type="subcellular location">
    <subcellularLocation>
        <location evidence="1">Cell membrane</location>
        <topology evidence="1">Multi-pass membrane protein</topology>
    </subcellularLocation>
</comment>
<evidence type="ECO:0000256" key="5">
    <source>
        <dbReference type="ARBA" id="ARBA00023136"/>
    </source>
</evidence>
<protein>
    <submittedName>
        <fullName evidence="9">Putative ABC transport system permease protein</fullName>
    </submittedName>
</protein>
<feature type="transmembrane region" description="Helical" evidence="6">
    <location>
        <begin position="21"/>
        <end position="42"/>
    </location>
</feature>
<sequence length="805" mass="89246">MLRNYLKIALRNLWRNKTYSAINLAGLALGLASCLLITFYVIDELSFDRFYGNADRVFRLNADIRFGGADAHYATTPVPMGPAAVLTYPQIERMARIRDESPGMIWKGQEKIQERQVYADSTLFEVLGLPLLHGNTAKALTQPGSVVITEKMAKKYFGVSDATGKSLLVGGTKHYQVTGVLPDFPENSHLRADVFYSMTDYPDNLSDNWLSNNYLTYFLLRPGASPVEVERQLNELYRKYAGPQALKTLGATFADLEKAGNSVKYSLIALTDIHLHSGREAELSPNGSIQYVYIFSAIALFILIIACINFMNLATARSAHRAREVGVRKVLGSMSRDLIGQFLTESILLSLMACTIAVLLVEMALPTFNNLADKHLTLGLLQSFYVFPFLIGIALFTGLLAGSYPAFYLSSFQPAAVLKGKLTAGMRSGRLRSSLVVFQFFASVFLVMCTLVIYRQLRFIQEKQVGFDREQVVILNDTYGAPAKQLKEELSRISGVESTTVGGYLPVPSWRSNDTFFPEGEINQEKAVTMQSWDIDTDYLRTMGMQLLSGRGFRADMATDSNAVILNESAVRLFRLQKPVGSHIAEISDRKTGKTRELTVIGVVRNFNYESLREQVGALSFRLGKVPQGSTSLRLRAGEIPATLDQVKQVWNRLMPGQPFAPKFMDEAFDGIYRSEQRIGTVFLSFALMAIFIACLGLFGLSAFTAEQRTKEIGIRKVLGASITQILLLLSKDFARLVIIAALLAFPLGWLAMDNWLQGFAFRVGISWWIYAVAGLLALSIALLTIASQSIRAASVNPVKSLKSE</sequence>
<dbReference type="Proteomes" id="UP000198901">
    <property type="component" value="Unassembled WGS sequence"/>
</dbReference>
<reference evidence="9 10" key="1">
    <citation type="submission" date="2016-10" db="EMBL/GenBank/DDBJ databases">
        <authorList>
            <person name="de Groot N.N."/>
        </authorList>
    </citation>
    <scope>NUCLEOTIDE SEQUENCE [LARGE SCALE GENOMIC DNA]</scope>
    <source>
        <strain evidence="9 10">DSM 21668</strain>
    </source>
</reference>
<evidence type="ECO:0000259" key="7">
    <source>
        <dbReference type="Pfam" id="PF02687"/>
    </source>
</evidence>
<evidence type="ECO:0000259" key="8">
    <source>
        <dbReference type="Pfam" id="PF12704"/>
    </source>
</evidence>
<dbReference type="GO" id="GO:0022857">
    <property type="term" value="F:transmembrane transporter activity"/>
    <property type="evidence" value="ECO:0007669"/>
    <property type="project" value="TreeGrafter"/>
</dbReference>
<feature type="domain" description="ABC3 transporter permease C-terminal" evidence="7">
    <location>
        <begin position="685"/>
        <end position="798"/>
    </location>
</feature>
<keyword evidence="4 6" id="KW-1133">Transmembrane helix</keyword>
<dbReference type="STRING" id="563176.SAMN04488090_2178"/>
<dbReference type="GO" id="GO:0005886">
    <property type="term" value="C:plasma membrane"/>
    <property type="evidence" value="ECO:0007669"/>
    <property type="project" value="UniProtKB-SubCell"/>
</dbReference>
<feature type="domain" description="ABC3 transporter permease C-terminal" evidence="7">
    <location>
        <begin position="297"/>
        <end position="414"/>
    </location>
</feature>
<keyword evidence="5 6" id="KW-0472">Membrane</keyword>
<keyword evidence="2" id="KW-1003">Cell membrane</keyword>
<feature type="domain" description="MacB-like periplasmic core" evidence="8">
    <location>
        <begin position="20"/>
        <end position="235"/>
    </location>
</feature>
<proteinExistence type="predicted"/>
<evidence type="ECO:0000313" key="9">
    <source>
        <dbReference type="EMBL" id="SDL98090.1"/>
    </source>
</evidence>
<evidence type="ECO:0000256" key="2">
    <source>
        <dbReference type="ARBA" id="ARBA00022475"/>
    </source>
</evidence>
<keyword evidence="10" id="KW-1185">Reference proteome</keyword>
<dbReference type="EMBL" id="FNGS01000004">
    <property type="protein sequence ID" value="SDL98090.1"/>
    <property type="molecule type" value="Genomic_DNA"/>
</dbReference>
<dbReference type="OrthoDB" id="5933722at2"/>
<evidence type="ECO:0000313" key="10">
    <source>
        <dbReference type="Proteomes" id="UP000198901"/>
    </source>
</evidence>
<accession>A0A1G9PH40</accession>
<gene>
    <name evidence="9" type="ORF">SAMN04488090_2178</name>
</gene>
<feature type="transmembrane region" description="Helical" evidence="6">
    <location>
        <begin position="682"/>
        <end position="706"/>
    </location>
</feature>
<dbReference type="PANTHER" id="PTHR30572:SF18">
    <property type="entry name" value="ABC-TYPE MACROLIDE FAMILY EXPORT SYSTEM PERMEASE COMPONENT 2"/>
    <property type="match status" value="1"/>
</dbReference>
<dbReference type="PANTHER" id="PTHR30572">
    <property type="entry name" value="MEMBRANE COMPONENT OF TRANSPORTER-RELATED"/>
    <property type="match status" value="1"/>
</dbReference>
<organism evidence="9 10">
    <name type="scientific">Siphonobacter aquaeclarae</name>
    <dbReference type="NCBI Taxonomy" id="563176"/>
    <lineage>
        <taxon>Bacteria</taxon>
        <taxon>Pseudomonadati</taxon>
        <taxon>Bacteroidota</taxon>
        <taxon>Cytophagia</taxon>
        <taxon>Cytophagales</taxon>
        <taxon>Cytophagaceae</taxon>
        <taxon>Siphonobacter</taxon>
    </lineage>
</organism>
<dbReference type="Pfam" id="PF02687">
    <property type="entry name" value="FtsX"/>
    <property type="match status" value="2"/>
</dbReference>
<dbReference type="InterPro" id="IPR050250">
    <property type="entry name" value="Macrolide_Exporter_MacB"/>
</dbReference>
<dbReference type="InterPro" id="IPR025857">
    <property type="entry name" value="MacB_PCD"/>
</dbReference>
<dbReference type="Pfam" id="PF12704">
    <property type="entry name" value="MacB_PCD"/>
    <property type="match status" value="1"/>
</dbReference>
<dbReference type="InterPro" id="IPR003838">
    <property type="entry name" value="ABC3_permease_C"/>
</dbReference>
<evidence type="ECO:0000256" key="4">
    <source>
        <dbReference type="ARBA" id="ARBA00022989"/>
    </source>
</evidence>
<feature type="transmembrane region" description="Helical" evidence="6">
    <location>
        <begin position="431"/>
        <end position="454"/>
    </location>
</feature>
<feature type="transmembrane region" description="Helical" evidence="6">
    <location>
        <begin position="342"/>
        <end position="365"/>
    </location>
</feature>
<keyword evidence="3 6" id="KW-0812">Transmembrane</keyword>
<evidence type="ECO:0000256" key="1">
    <source>
        <dbReference type="ARBA" id="ARBA00004651"/>
    </source>
</evidence>
<feature type="transmembrane region" description="Helical" evidence="6">
    <location>
        <begin position="385"/>
        <end position="410"/>
    </location>
</feature>
<dbReference type="PROSITE" id="PS51257">
    <property type="entry name" value="PROKAR_LIPOPROTEIN"/>
    <property type="match status" value="1"/>
</dbReference>
<feature type="transmembrane region" description="Helical" evidence="6">
    <location>
        <begin position="291"/>
        <end position="313"/>
    </location>
</feature>
<evidence type="ECO:0000256" key="3">
    <source>
        <dbReference type="ARBA" id="ARBA00022692"/>
    </source>
</evidence>